<organism evidence="1 2">
    <name type="scientific">Rhododendron molle</name>
    <name type="common">Chinese azalea</name>
    <name type="synonym">Azalea mollis</name>
    <dbReference type="NCBI Taxonomy" id="49168"/>
    <lineage>
        <taxon>Eukaryota</taxon>
        <taxon>Viridiplantae</taxon>
        <taxon>Streptophyta</taxon>
        <taxon>Embryophyta</taxon>
        <taxon>Tracheophyta</taxon>
        <taxon>Spermatophyta</taxon>
        <taxon>Magnoliopsida</taxon>
        <taxon>eudicotyledons</taxon>
        <taxon>Gunneridae</taxon>
        <taxon>Pentapetalae</taxon>
        <taxon>asterids</taxon>
        <taxon>Ericales</taxon>
        <taxon>Ericaceae</taxon>
        <taxon>Ericoideae</taxon>
        <taxon>Rhodoreae</taxon>
        <taxon>Rhododendron</taxon>
    </lineage>
</organism>
<sequence length="66" mass="7031">MVTEMVVDCVSGAQWRWATKLEVRLGQPKRQGGGGQPSLRSGLGNPNVRAAVATVIQKILGLTKSK</sequence>
<gene>
    <name evidence="1" type="ORF">RHMOL_Rhmol11G0082200</name>
</gene>
<evidence type="ECO:0000313" key="2">
    <source>
        <dbReference type="Proteomes" id="UP001062846"/>
    </source>
</evidence>
<proteinExistence type="predicted"/>
<reference evidence="1" key="1">
    <citation type="submission" date="2022-02" db="EMBL/GenBank/DDBJ databases">
        <title>Plant Genome Project.</title>
        <authorList>
            <person name="Zhang R.-G."/>
        </authorList>
    </citation>
    <scope>NUCLEOTIDE SEQUENCE</scope>
    <source>
        <strain evidence="1">AT1</strain>
    </source>
</reference>
<name>A0ACC0LRG2_RHOML</name>
<dbReference type="EMBL" id="CM046398">
    <property type="protein sequence ID" value="KAI8530728.1"/>
    <property type="molecule type" value="Genomic_DNA"/>
</dbReference>
<evidence type="ECO:0000313" key="1">
    <source>
        <dbReference type="EMBL" id="KAI8530728.1"/>
    </source>
</evidence>
<comment type="caution">
    <text evidence="1">The sequence shown here is derived from an EMBL/GenBank/DDBJ whole genome shotgun (WGS) entry which is preliminary data.</text>
</comment>
<dbReference type="Proteomes" id="UP001062846">
    <property type="component" value="Chromosome 11"/>
</dbReference>
<accession>A0ACC0LRG2</accession>
<keyword evidence="2" id="KW-1185">Reference proteome</keyword>
<protein>
    <submittedName>
        <fullName evidence="1">Uncharacterized protein</fullName>
    </submittedName>
</protein>